<feature type="transmembrane region" description="Helical" evidence="11">
    <location>
        <begin position="26"/>
        <end position="47"/>
    </location>
</feature>
<reference evidence="12 13" key="1">
    <citation type="journal article" date="2007" name="Archaea">
        <title>The genome of Hyperthermus butylicus: a sulfur-reducing, peptide fermenting, neutrophilic Crenarchaeote growing up to 108 degrees C.</title>
        <authorList>
            <person name="Brugger K."/>
            <person name="Chen L."/>
            <person name="Stark M."/>
            <person name="Zibat A."/>
            <person name="Redder P."/>
            <person name="Ruepp A."/>
            <person name="Awayez M."/>
            <person name="She Q."/>
            <person name="Garrett R.A."/>
            <person name="Klenk H.P."/>
        </authorList>
    </citation>
    <scope>NUCLEOTIDE SEQUENCE [LARGE SCALE GENOMIC DNA]</scope>
    <source>
        <strain evidence="13">DSM 5456 / JCM 9403 / PLM1-5</strain>
    </source>
</reference>
<accession>A2BMU6</accession>
<dbReference type="Pfam" id="PF01654">
    <property type="entry name" value="Cyt_bd_oxida_I"/>
    <property type="match status" value="2"/>
</dbReference>
<dbReference type="Proteomes" id="UP000002593">
    <property type="component" value="Chromosome"/>
</dbReference>
<evidence type="ECO:0000256" key="10">
    <source>
        <dbReference type="ARBA" id="ARBA00023136"/>
    </source>
</evidence>
<dbReference type="AlphaFoldDB" id="A2BMU6"/>
<evidence type="ECO:0000256" key="3">
    <source>
        <dbReference type="ARBA" id="ARBA00022475"/>
    </source>
</evidence>
<keyword evidence="8 11" id="KW-1133">Transmembrane helix</keyword>
<evidence type="ECO:0000256" key="2">
    <source>
        <dbReference type="ARBA" id="ARBA00022448"/>
    </source>
</evidence>
<dbReference type="GeneID" id="4782676"/>
<organism evidence="12 13">
    <name type="scientific">Hyperthermus butylicus (strain DSM 5456 / JCM 9403 / PLM1-5)</name>
    <dbReference type="NCBI Taxonomy" id="415426"/>
    <lineage>
        <taxon>Archaea</taxon>
        <taxon>Thermoproteota</taxon>
        <taxon>Thermoprotei</taxon>
        <taxon>Desulfurococcales</taxon>
        <taxon>Pyrodictiaceae</taxon>
        <taxon>Hyperthermus</taxon>
    </lineage>
</organism>
<dbReference type="EMBL" id="CP000493">
    <property type="protein sequence ID" value="ABM81307.1"/>
    <property type="molecule type" value="Genomic_DNA"/>
</dbReference>
<dbReference type="GO" id="GO:0005886">
    <property type="term" value="C:plasma membrane"/>
    <property type="evidence" value="ECO:0007669"/>
    <property type="project" value="UniProtKB-SubCell"/>
</dbReference>
<gene>
    <name evidence="12" type="ordered locus">Hbut_1483</name>
</gene>
<dbReference type="PANTHER" id="PTHR30365:SF14">
    <property type="entry name" value="CYTOCHROME BD MENAQUINOL OXIDASE SUBUNIT I-RELATED"/>
    <property type="match status" value="1"/>
</dbReference>
<dbReference type="GO" id="GO:0009055">
    <property type="term" value="F:electron transfer activity"/>
    <property type="evidence" value="ECO:0007669"/>
    <property type="project" value="InterPro"/>
</dbReference>
<evidence type="ECO:0000313" key="13">
    <source>
        <dbReference type="Proteomes" id="UP000002593"/>
    </source>
</evidence>
<feature type="transmembrane region" description="Helical" evidence="11">
    <location>
        <begin position="475"/>
        <end position="497"/>
    </location>
</feature>
<keyword evidence="3" id="KW-1003">Cell membrane</keyword>
<proteinExistence type="predicted"/>
<evidence type="ECO:0000256" key="7">
    <source>
        <dbReference type="ARBA" id="ARBA00022982"/>
    </source>
</evidence>
<evidence type="ECO:0000313" key="12">
    <source>
        <dbReference type="EMBL" id="ABM81307.1"/>
    </source>
</evidence>
<feature type="transmembrane region" description="Helical" evidence="11">
    <location>
        <begin position="334"/>
        <end position="354"/>
    </location>
</feature>
<keyword evidence="9" id="KW-0408">Iron</keyword>
<keyword evidence="6" id="KW-0479">Metal-binding</keyword>
<evidence type="ECO:0000256" key="9">
    <source>
        <dbReference type="ARBA" id="ARBA00023004"/>
    </source>
</evidence>
<dbReference type="eggNOG" id="arCOG02721">
    <property type="taxonomic scope" value="Archaea"/>
</dbReference>
<feature type="transmembrane region" description="Helical" evidence="11">
    <location>
        <begin position="524"/>
        <end position="546"/>
    </location>
</feature>
<evidence type="ECO:0000256" key="8">
    <source>
        <dbReference type="ARBA" id="ARBA00022989"/>
    </source>
</evidence>
<dbReference type="HOGENOM" id="CLU_030555_3_3_2"/>
<keyword evidence="7" id="KW-0249">Electron transport</keyword>
<feature type="transmembrane region" description="Helical" evidence="11">
    <location>
        <begin position="289"/>
        <end position="313"/>
    </location>
</feature>
<keyword evidence="13" id="KW-1185">Reference proteome</keyword>
<comment type="subcellular location">
    <subcellularLocation>
        <location evidence="1">Cell membrane</location>
        <topology evidence="1">Multi-pass membrane protein</topology>
    </subcellularLocation>
</comment>
<sequence length="559" mass="61686">MADLLGQWGQYPAFSDRVLSLIGIEAHWAILQYVVGLSFLSFIAYLIYAKTNDKKWERLAYTLFKGFVIVFAVGAATGTASEFGLVLLWPNLTEAAGRYIYFPLYAEVFAFLLEVVFIYLTYYGWKKFGKSAMVVLLFLSFIGPWYSAAMIVSVNSYMVAPTGIVPAYDPNTGAWLYDQGYPKMTLVVPSNLVEALNVTALQAAGMTVKDTLSDAVVVEMPVKIVQRLVYEAWAGYTVKDSILALVANKDYVQAHPDILNVPVKDIVDKILVKTIETVGVTTVTFKSPVYLASILHVIGAALTVSSFTIMAAYAMRIKSYGKSPKEYKDYVNAAFKFAAVSALVTIAIQGFVFGHEMGTSIAHYNPEKFAAMEATTDQITPVTKILPGGEKLVALLAYGDPNAPLPNYDKIPSDYCFFPATLQEDAARIGSCKPPLIIHYLYYAKTGLGILMGLYALAIVFYLWRTKDPEKTPRWLLSVAPLSIIIIQFVSFLGWAVREIGRKPWTIYGVMTPDVAHTVNPPSVGAVTLVAIFFLAILAALGYSVYRFLWLPGKPEEVK</sequence>
<evidence type="ECO:0000256" key="1">
    <source>
        <dbReference type="ARBA" id="ARBA00004651"/>
    </source>
</evidence>
<keyword evidence="4" id="KW-0349">Heme</keyword>
<keyword evidence="2" id="KW-0813">Transport</keyword>
<protein>
    <submittedName>
        <fullName evidence="12">Protein with universal conserved domains</fullName>
    </submittedName>
</protein>
<dbReference type="EnsemblBacteria" id="ABM81307">
    <property type="protein sequence ID" value="ABM81307"/>
    <property type="gene ID" value="Hbut_1483"/>
</dbReference>
<evidence type="ECO:0000256" key="6">
    <source>
        <dbReference type="ARBA" id="ARBA00022723"/>
    </source>
</evidence>
<dbReference type="RefSeq" id="WP_011822625.1">
    <property type="nucleotide sequence ID" value="NC_008818.1"/>
</dbReference>
<keyword evidence="5 11" id="KW-0812">Transmembrane</keyword>
<evidence type="ECO:0000256" key="11">
    <source>
        <dbReference type="SAM" id="Phobius"/>
    </source>
</evidence>
<feature type="transmembrane region" description="Helical" evidence="11">
    <location>
        <begin position="132"/>
        <end position="152"/>
    </location>
</feature>
<feature type="transmembrane region" description="Helical" evidence="11">
    <location>
        <begin position="59"/>
        <end position="80"/>
    </location>
</feature>
<feature type="transmembrane region" description="Helical" evidence="11">
    <location>
        <begin position="100"/>
        <end position="120"/>
    </location>
</feature>
<dbReference type="GO" id="GO:0070069">
    <property type="term" value="C:cytochrome complex"/>
    <property type="evidence" value="ECO:0007669"/>
    <property type="project" value="InterPro"/>
</dbReference>
<feature type="transmembrane region" description="Helical" evidence="11">
    <location>
        <begin position="440"/>
        <end position="463"/>
    </location>
</feature>
<dbReference type="KEGG" id="hbu:Hbut_1483"/>
<dbReference type="PANTHER" id="PTHR30365">
    <property type="entry name" value="CYTOCHROME D UBIQUINOL OXIDASE"/>
    <property type="match status" value="1"/>
</dbReference>
<dbReference type="GO" id="GO:0016682">
    <property type="term" value="F:oxidoreductase activity, acting on diphenols and related substances as donors, oxygen as acceptor"/>
    <property type="evidence" value="ECO:0007669"/>
    <property type="project" value="TreeGrafter"/>
</dbReference>
<dbReference type="InterPro" id="IPR002585">
    <property type="entry name" value="Cyt-d_ubiquinol_oxidase_su_1"/>
</dbReference>
<dbReference type="STRING" id="415426.Hbut_1483"/>
<name>A2BMU6_HYPBU</name>
<dbReference type="GO" id="GO:0046872">
    <property type="term" value="F:metal ion binding"/>
    <property type="evidence" value="ECO:0007669"/>
    <property type="project" value="UniProtKB-KW"/>
</dbReference>
<evidence type="ECO:0000256" key="4">
    <source>
        <dbReference type="ARBA" id="ARBA00022617"/>
    </source>
</evidence>
<keyword evidence="10 11" id="KW-0472">Membrane</keyword>
<dbReference type="GO" id="GO:0020037">
    <property type="term" value="F:heme binding"/>
    <property type="evidence" value="ECO:0007669"/>
    <property type="project" value="TreeGrafter"/>
</dbReference>
<dbReference type="GO" id="GO:0019646">
    <property type="term" value="P:aerobic electron transport chain"/>
    <property type="evidence" value="ECO:0007669"/>
    <property type="project" value="InterPro"/>
</dbReference>
<evidence type="ECO:0000256" key="5">
    <source>
        <dbReference type="ARBA" id="ARBA00022692"/>
    </source>
</evidence>